<gene>
    <name evidence="2" type="ORF">EI291_19475</name>
</gene>
<dbReference type="OrthoDB" id="2349131at2"/>
<keyword evidence="1" id="KW-0472">Membrane</keyword>
<feature type="transmembrane region" description="Helical" evidence="1">
    <location>
        <begin position="258"/>
        <end position="278"/>
    </location>
</feature>
<protein>
    <recommendedName>
        <fullName evidence="4">Glycosyltransferase RgtA/B/C/D-like domain-containing protein</fullName>
    </recommendedName>
</protein>
<feature type="transmembrane region" description="Helical" evidence="1">
    <location>
        <begin position="180"/>
        <end position="209"/>
    </location>
</feature>
<feature type="transmembrane region" description="Helical" evidence="1">
    <location>
        <begin position="379"/>
        <end position="398"/>
    </location>
</feature>
<name>A0A3R9MP47_9BACT</name>
<organism evidence="2 3">
    <name type="scientific">Hymenobacter rigui</name>
    <dbReference type="NCBI Taxonomy" id="334424"/>
    <lineage>
        <taxon>Bacteria</taxon>
        <taxon>Pseudomonadati</taxon>
        <taxon>Bacteroidota</taxon>
        <taxon>Cytophagia</taxon>
        <taxon>Cytophagales</taxon>
        <taxon>Hymenobacteraceae</taxon>
        <taxon>Hymenobacter</taxon>
    </lineage>
</organism>
<feature type="transmembrane region" description="Helical" evidence="1">
    <location>
        <begin position="221"/>
        <end position="246"/>
    </location>
</feature>
<keyword evidence="3" id="KW-1185">Reference proteome</keyword>
<dbReference type="RefSeq" id="WP_125423956.1">
    <property type="nucleotide sequence ID" value="NZ_RWIT01000016.1"/>
</dbReference>
<reference evidence="2 3" key="1">
    <citation type="submission" date="2018-12" db="EMBL/GenBank/DDBJ databases">
        <authorList>
            <person name="Feng G."/>
            <person name="Zhu H."/>
        </authorList>
    </citation>
    <scope>NUCLEOTIDE SEQUENCE [LARGE SCALE GENOMIC DNA]</scope>
    <source>
        <strain evidence="2 3">KCTC 12533</strain>
    </source>
</reference>
<dbReference type="EMBL" id="RWIT01000016">
    <property type="protein sequence ID" value="RSK45020.1"/>
    <property type="molecule type" value="Genomic_DNA"/>
</dbReference>
<evidence type="ECO:0000256" key="1">
    <source>
        <dbReference type="SAM" id="Phobius"/>
    </source>
</evidence>
<comment type="caution">
    <text evidence="2">The sequence shown here is derived from an EMBL/GenBank/DDBJ whole genome shotgun (WGS) entry which is preliminary data.</text>
</comment>
<dbReference type="InterPro" id="IPR046107">
    <property type="entry name" value="DUF6044"/>
</dbReference>
<proteinExistence type="predicted"/>
<keyword evidence="1" id="KW-0812">Transmembrane</keyword>
<evidence type="ECO:0000313" key="3">
    <source>
        <dbReference type="Proteomes" id="UP000273500"/>
    </source>
</evidence>
<dbReference type="Proteomes" id="UP000273500">
    <property type="component" value="Unassembled WGS sequence"/>
</dbReference>
<sequence length="578" mass="63523">MSASEAVRFVRLQSLGPLVWAVLVLLVLSLAYVAPAGHTYILIDDNLDTELAVPYVLVQEGKALDYRPQTVVPHLMHGLPRTALRPGLQPLVGLMALLPPLPAYLLHELLVRLVGLLGMYLVLRRFGLPGGGQAGLCAVLALAWAVLPTYTAYGVSVLGQPWVVWALLQLRAGRRPVASYLVLMGFALWSSLVLAGLFVLAGAGLALAYDAWRTRRIAWRAVLGLVVLALGYLVVEYPLVVSVLISRQFVPHRLEFDYARLTPGGVGAGLIASVRYFLLGQYHASAFARLAPLLAAGSAVTLLPDSPIRKRLRRQLAAAMILLMLLAVFCGFYPTLIGAVQRMVPALGAFNFTRFHFLTPLAWFGVLVLALRHLPASRAVWALAVLQLAVGLGMNSEWTLNVRRQLGHLPATEPTYAAFVAPALFHQIQTDIQQQTGQLPAAYRVACLGMPPAVASLNNFYTLDAYQNNYPLAYKHQFRQLTAGELAKDAALRTYFDAWGNRCYLFSAELGKNFRVGALPEHVVQHWTFNAAAFRQLGGQYVLSAARLARPEQSELRLFGHYTGTGAYWQVWVYVVKR</sequence>
<feature type="transmembrane region" description="Helical" evidence="1">
    <location>
        <begin position="355"/>
        <end position="372"/>
    </location>
</feature>
<feature type="transmembrane region" description="Helical" evidence="1">
    <location>
        <begin position="12"/>
        <end position="34"/>
    </location>
</feature>
<keyword evidence="1" id="KW-1133">Transmembrane helix</keyword>
<evidence type="ECO:0000313" key="2">
    <source>
        <dbReference type="EMBL" id="RSK45020.1"/>
    </source>
</evidence>
<feature type="transmembrane region" description="Helical" evidence="1">
    <location>
        <begin position="316"/>
        <end position="335"/>
    </location>
</feature>
<evidence type="ECO:0008006" key="4">
    <source>
        <dbReference type="Google" id="ProtNLM"/>
    </source>
</evidence>
<accession>A0A3R9MP47</accession>
<feature type="transmembrane region" description="Helical" evidence="1">
    <location>
        <begin position="104"/>
        <end position="123"/>
    </location>
</feature>
<dbReference type="Pfam" id="PF19510">
    <property type="entry name" value="DUF6044"/>
    <property type="match status" value="1"/>
</dbReference>
<dbReference type="AlphaFoldDB" id="A0A3R9MP47"/>